<dbReference type="Gene3D" id="3.30.530.20">
    <property type="match status" value="1"/>
</dbReference>
<name>A0A5F0CZ69_9MICO</name>
<proteinExistence type="predicted"/>
<dbReference type="Pfam" id="PF10604">
    <property type="entry name" value="Polyketide_cyc2"/>
    <property type="match status" value="1"/>
</dbReference>
<feature type="region of interest" description="Disordered" evidence="1">
    <location>
        <begin position="130"/>
        <end position="151"/>
    </location>
</feature>
<dbReference type="AlphaFoldDB" id="A0A5F0CZ69"/>
<sequence>MEYIESRVINASRATIASILADIRRLPEWNPAILSVTAVDPVALLGKHYPIRAKLPGSPTITYEQVSTDCVVWRLDGLQAHETGTWKLVSVADHKTEVTHTITHSGAVFRMLAGAFRTVPGLRLDRLQRRAENAQERTRSRDVNDRPDVSG</sequence>
<organism evidence="2 3">
    <name type="scientific">Cryobacterium luteum</name>
    <dbReference type="NCBI Taxonomy" id="1424661"/>
    <lineage>
        <taxon>Bacteria</taxon>
        <taxon>Bacillati</taxon>
        <taxon>Actinomycetota</taxon>
        <taxon>Actinomycetes</taxon>
        <taxon>Micrococcales</taxon>
        <taxon>Microbacteriaceae</taxon>
        <taxon>Cryobacterium</taxon>
    </lineage>
</organism>
<dbReference type="InterPro" id="IPR023393">
    <property type="entry name" value="START-like_dom_sf"/>
</dbReference>
<dbReference type="InterPro" id="IPR019587">
    <property type="entry name" value="Polyketide_cyclase/dehydratase"/>
</dbReference>
<comment type="caution">
    <text evidence="2">The sequence shown here is derived from an EMBL/GenBank/DDBJ whole genome shotgun (WGS) entry which is preliminary data.</text>
</comment>
<evidence type="ECO:0000256" key="1">
    <source>
        <dbReference type="SAM" id="MobiDB-lite"/>
    </source>
</evidence>
<dbReference type="RefSeq" id="WP_134346797.1">
    <property type="nucleotide sequence ID" value="NZ_SOFF01000060.1"/>
</dbReference>
<protein>
    <recommendedName>
        <fullName evidence="4">Polyketide cyclase / dehydrase and lipid transport</fullName>
    </recommendedName>
</protein>
<evidence type="ECO:0008006" key="4">
    <source>
        <dbReference type="Google" id="ProtNLM"/>
    </source>
</evidence>
<evidence type="ECO:0000313" key="3">
    <source>
        <dbReference type="Proteomes" id="UP000297654"/>
    </source>
</evidence>
<accession>A0A5F0CZ69</accession>
<reference evidence="2 3" key="1">
    <citation type="submission" date="2019-03" db="EMBL/GenBank/DDBJ databases">
        <title>Genomics of glacier-inhabiting Cryobacterium strains.</title>
        <authorList>
            <person name="Liu Q."/>
            <person name="Xin Y.-H."/>
        </authorList>
    </citation>
    <scope>NUCLEOTIDE SEQUENCE [LARGE SCALE GENOMIC DNA]</scope>
    <source>
        <strain evidence="2 3">Hh15</strain>
    </source>
</reference>
<dbReference type="EMBL" id="SOFF01000060">
    <property type="protein sequence ID" value="TFB82476.1"/>
    <property type="molecule type" value="Genomic_DNA"/>
</dbReference>
<gene>
    <name evidence="2" type="ORF">E3O10_17560</name>
</gene>
<dbReference type="Proteomes" id="UP000297654">
    <property type="component" value="Unassembled WGS sequence"/>
</dbReference>
<dbReference type="SUPFAM" id="SSF55961">
    <property type="entry name" value="Bet v1-like"/>
    <property type="match status" value="1"/>
</dbReference>
<keyword evidence="3" id="KW-1185">Reference proteome</keyword>
<evidence type="ECO:0000313" key="2">
    <source>
        <dbReference type="EMBL" id="TFB82476.1"/>
    </source>
</evidence>
<dbReference type="OrthoDB" id="4164084at2"/>